<feature type="region of interest" description="Disordered" evidence="1">
    <location>
        <begin position="106"/>
        <end position="174"/>
    </location>
</feature>
<accession>A0A7X0TXV1</accession>
<feature type="transmembrane region" description="Helical" evidence="2">
    <location>
        <begin position="75"/>
        <end position="99"/>
    </location>
</feature>
<evidence type="ECO:0000256" key="2">
    <source>
        <dbReference type="SAM" id="Phobius"/>
    </source>
</evidence>
<name>A0A7X0TXV1_9ACTN</name>
<sequence>MLANILNILNLVVMFVLLVGGAVLMGMRRGEHGRAAVAGIVGCVVLLLAVIVSAALAFLAPTLVESLGIGGYQPVFMLVNAASMILQAVGTGLLIWAVVARRNPPQQARPGQGAWPTQPEWQHGQPEWQPGPQQPGPQQPWPQQPGPQQPGPQQQPPGWQTPPQPPFGQGPGQG</sequence>
<feature type="transmembrane region" description="Helical" evidence="2">
    <location>
        <begin position="37"/>
        <end position="63"/>
    </location>
</feature>
<feature type="transmembrane region" description="Helical" evidence="2">
    <location>
        <begin position="6"/>
        <end position="25"/>
    </location>
</feature>
<gene>
    <name evidence="3" type="ORF">HD593_002415</name>
</gene>
<dbReference type="RefSeq" id="WP_185102237.1">
    <property type="nucleotide sequence ID" value="NZ_BAAAXY010000082.1"/>
</dbReference>
<evidence type="ECO:0000256" key="1">
    <source>
        <dbReference type="SAM" id="MobiDB-lite"/>
    </source>
</evidence>
<organism evidence="3 4">
    <name type="scientific">Nonomuraea rubra</name>
    <dbReference type="NCBI Taxonomy" id="46180"/>
    <lineage>
        <taxon>Bacteria</taxon>
        <taxon>Bacillati</taxon>
        <taxon>Actinomycetota</taxon>
        <taxon>Actinomycetes</taxon>
        <taxon>Streptosporangiales</taxon>
        <taxon>Streptosporangiaceae</taxon>
        <taxon>Nonomuraea</taxon>
    </lineage>
</organism>
<keyword evidence="2" id="KW-0812">Transmembrane</keyword>
<reference evidence="3 4" key="1">
    <citation type="submission" date="2020-08" db="EMBL/GenBank/DDBJ databases">
        <title>Sequencing the genomes of 1000 actinobacteria strains.</title>
        <authorList>
            <person name="Klenk H.-P."/>
        </authorList>
    </citation>
    <scope>NUCLEOTIDE SEQUENCE [LARGE SCALE GENOMIC DNA]</scope>
    <source>
        <strain evidence="3 4">DSM 43768</strain>
    </source>
</reference>
<evidence type="ECO:0000313" key="4">
    <source>
        <dbReference type="Proteomes" id="UP000565579"/>
    </source>
</evidence>
<dbReference type="AlphaFoldDB" id="A0A7X0TXV1"/>
<dbReference type="Proteomes" id="UP000565579">
    <property type="component" value="Unassembled WGS sequence"/>
</dbReference>
<keyword evidence="2" id="KW-0472">Membrane</keyword>
<keyword evidence="4" id="KW-1185">Reference proteome</keyword>
<dbReference type="EMBL" id="JACHMI010000001">
    <property type="protein sequence ID" value="MBB6547620.1"/>
    <property type="molecule type" value="Genomic_DNA"/>
</dbReference>
<proteinExistence type="predicted"/>
<keyword evidence="2" id="KW-1133">Transmembrane helix</keyword>
<feature type="compositionally biased region" description="Pro residues" evidence="1">
    <location>
        <begin position="132"/>
        <end position="168"/>
    </location>
</feature>
<protein>
    <submittedName>
        <fullName evidence="3">Uncharacterized protein</fullName>
    </submittedName>
</protein>
<evidence type="ECO:0000313" key="3">
    <source>
        <dbReference type="EMBL" id="MBB6547620.1"/>
    </source>
</evidence>
<feature type="compositionally biased region" description="Low complexity" evidence="1">
    <location>
        <begin position="121"/>
        <end position="131"/>
    </location>
</feature>
<comment type="caution">
    <text evidence="3">The sequence shown here is derived from an EMBL/GenBank/DDBJ whole genome shotgun (WGS) entry which is preliminary data.</text>
</comment>